<reference evidence="1" key="1">
    <citation type="submission" date="2016-03" db="EMBL/GenBank/DDBJ databases">
        <authorList>
            <person name="Ploux O."/>
        </authorList>
    </citation>
    <scope>NUCLEOTIDE SEQUENCE</scope>
    <source>
        <strain evidence="1">UC10</strain>
    </source>
</reference>
<evidence type="ECO:0008006" key="2">
    <source>
        <dbReference type="Google" id="ProtNLM"/>
    </source>
</evidence>
<sequence>MTKAATILPVLLLLAACGEKVIGAPQPGDRMQLPAIEWRVVDRPGLLRAYQASGMELASGQQLEGFAGIAPDGTRVVYTLPPRTVDDSATCTLGHEVMHVVLGAYHHAK</sequence>
<gene>
    <name evidence="1" type="ORF">STPYR_12802</name>
</gene>
<dbReference type="AlphaFoldDB" id="A0A1Y5Q6C9"/>
<organism evidence="1">
    <name type="scientific">uncultured Stenotrophomonas sp</name>
    <dbReference type="NCBI Taxonomy" id="165438"/>
    <lineage>
        <taxon>Bacteria</taxon>
        <taxon>Pseudomonadati</taxon>
        <taxon>Pseudomonadota</taxon>
        <taxon>Gammaproteobacteria</taxon>
        <taxon>Lysobacterales</taxon>
        <taxon>Lysobacteraceae</taxon>
        <taxon>Stenotrophomonas</taxon>
        <taxon>environmental samples</taxon>
    </lineage>
</organism>
<proteinExistence type="predicted"/>
<name>A0A1Y5Q6C9_9GAMM</name>
<accession>A0A1Y5Q6C9</accession>
<evidence type="ECO:0000313" key="1">
    <source>
        <dbReference type="EMBL" id="SBV37859.1"/>
    </source>
</evidence>
<dbReference type="EMBL" id="FLTS01000001">
    <property type="protein sequence ID" value="SBV37859.1"/>
    <property type="molecule type" value="Genomic_DNA"/>
</dbReference>
<dbReference type="PROSITE" id="PS51257">
    <property type="entry name" value="PROKAR_LIPOPROTEIN"/>
    <property type="match status" value="1"/>
</dbReference>
<protein>
    <recommendedName>
        <fullName evidence="2">Lipoprotein</fullName>
    </recommendedName>
</protein>